<organism evidence="3 4">
    <name type="scientific">Cavenderia fasciculata</name>
    <name type="common">Slime mold</name>
    <name type="synonym">Dictyostelium fasciculatum</name>
    <dbReference type="NCBI Taxonomy" id="261658"/>
    <lineage>
        <taxon>Eukaryota</taxon>
        <taxon>Amoebozoa</taxon>
        <taxon>Evosea</taxon>
        <taxon>Eumycetozoa</taxon>
        <taxon>Dictyostelia</taxon>
        <taxon>Acytosteliales</taxon>
        <taxon>Cavenderiaceae</taxon>
        <taxon>Cavenderia</taxon>
    </lineage>
</organism>
<dbReference type="Pfam" id="PF10354">
    <property type="entry name" value="BMT5-like"/>
    <property type="match status" value="1"/>
</dbReference>
<accession>F4PZ75</accession>
<dbReference type="STRING" id="1054147.F4PZ75"/>
<evidence type="ECO:0000259" key="2">
    <source>
        <dbReference type="Pfam" id="PF10354"/>
    </source>
</evidence>
<dbReference type="KEGG" id="dfa:DFA_02350"/>
<feature type="domain" description="25S rRNA (uridine-N(3))-methyltransferase BMT5-like" evidence="2">
    <location>
        <begin position="592"/>
        <end position="763"/>
    </location>
</feature>
<dbReference type="AlphaFoldDB" id="F4PZ75"/>
<dbReference type="EMBL" id="GL883016">
    <property type="protein sequence ID" value="EGG19104.1"/>
    <property type="molecule type" value="Genomic_DNA"/>
</dbReference>
<sequence>MNEKESFEKKVATGSPIASKVKDLHCSTEGRIGEGLEQEESKSSFSGGTSTSIISTMCGDKRVEFFFNEQKKSLVAKVGKDGEVGKVDQVEFTVVLPPIRNQNHVALSQACRLRMLLRNRLVKPLIDKTNKTITFGTGRQVESWKILSTYEILNPENPPAGISSDCYLVRSNGTISFGVGNTVKTLDIHNDTWSIQSFQTNQITAMAESPDGLLIVGDDNGVIHIPEKGISIALEGPVQRITFKNPNEVLVKQENIISLISLKPMKLTGHVEANEFFCLGNGQIIIQKDKTLHKVDKEFKLEKAFEENVDGVLYGHDSSLLVLKGKKTFILSYNGETISSFGWIDKWEDRAISIHLKSIDNNRVAYREFKEKSVMRISGEKSTWTHNPKKHKEWFINCSTILSDGSIIYATNQQGAGIHHIQYIQLDKMTSSSAQEYSIRILEETVDGLVIGFNYGGGIVIFEPDIEAWDPNIDNNFKKDQLNLQLKYDPTQLHLYDELVALQGNSPDKYLVFMRGMEAAIKLNKIYKARRFYEKAKNVLPLFKQEAAERFYQHLKSTPYKQQRRVVALELYALTKEEKYLKEFNSTYKSRLIIGEGNFSYTKSLLEEHSQLEGLAKSIIATELIKKSELKNKIILGTIEELEKKGVNIMFEVDGQVIGKRFTDQKYKRIQWNCPFGGTSGTAREDFKKVVPKFFQSASQLQNVGDRIHIALDQSKSYWKERKNYVYIERQTDNPIVKGSIKAKYKLIRKRRFGKRYPNYEHKMTDQDGSSLKPSVIREFVFEKVDHDIPSIQDGEIDKNYVINGIVTDQKNIEHYGNAYFDCSTDDDSSDYCDSD</sequence>
<dbReference type="GO" id="GO:0070042">
    <property type="term" value="F:rRNA (uridine-N3-)-methyltransferase activity"/>
    <property type="evidence" value="ECO:0007669"/>
    <property type="project" value="InterPro"/>
</dbReference>
<protein>
    <recommendedName>
        <fullName evidence="2">25S rRNA (uridine-N(3))-methyltransferase BMT5-like domain-containing protein</fullName>
    </recommendedName>
</protein>
<proteinExistence type="predicted"/>
<dbReference type="OrthoDB" id="273345at2759"/>
<keyword evidence="4" id="KW-1185">Reference proteome</keyword>
<name>F4PZ75_CACFS</name>
<evidence type="ECO:0000256" key="1">
    <source>
        <dbReference type="SAM" id="MobiDB-lite"/>
    </source>
</evidence>
<feature type="region of interest" description="Disordered" evidence="1">
    <location>
        <begin position="22"/>
        <end position="50"/>
    </location>
</feature>
<reference evidence="4" key="1">
    <citation type="journal article" date="2011" name="Genome Res.">
        <title>Phylogeny-wide analysis of social amoeba genomes highlights ancient origins for complex intercellular communication.</title>
        <authorList>
            <person name="Heidel A.J."/>
            <person name="Lawal H.M."/>
            <person name="Felder M."/>
            <person name="Schilde C."/>
            <person name="Helps N.R."/>
            <person name="Tunggal B."/>
            <person name="Rivero F."/>
            <person name="John U."/>
            <person name="Schleicher M."/>
            <person name="Eichinger L."/>
            <person name="Platzer M."/>
            <person name="Noegel A.A."/>
            <person name="Schaap P."/>
            <person name="Gloeckner G."/>
        </authorList>
    </citation>
    <scope>NUCLEOTIDE SEQUENCE [LARGE SCALE GENOMIC DNA]</scope>
    <source>
        <strain evidence="4">SH3</strain>
    </source>
</reference>
<dbReference type="GO" id="GO:0005737">
    <property type="term" value="C:cytoplasm"/>
    <property type="evidence" value="ECO:0007669"/>
    <property type="project" value="TreeGrafter"/>
</dbReference>
<dbReference type="GO" id="GO:0070475">
    <property type="term" value="P:rRNA base methylation"/>
    <property type="evidence" value="ECO:0007669"/>
    <property type="project" value="InterPro"/>
</dbReference>
<dbReference type="PANTHER" id="PTHR11538:SF26">
    <property type="entry name" value="FERREDOXIN-FOLD ANTICODON-BINDING DOMAIN-CONTAINING PROTEIN 1"/>
    <property type="match status" value="1"/>
</dbReference>
<dbReference type="SUPFAM" id="SSF69322">
    <property type="entry name" value="Tricorn protease domain 2"/>
    <property type="match status" value="1"/>
</dbReference>
<dbReference type="PANTHER" id="PTHR11538">
    <property type="entry name" value="PHENYLALANYL-TRNA SYNTHETASE"/>
    <property type="match status" value="1"/>
</dbReference>
<gene>
    <name evidence="3" type="ORF">DFA_02350</name>
</gene>
<dbReference type="GeneID" id="14871281"/>
<evidence type="ECO:0000313" key="4">
    <source>
        <dbReference type="Proteomes" id="UP000007797"/>
    </source>
</evidence>
<dbReference type="RefSeq" id="XP_004366737.1">
    <property type="nucleotide sequence ID" value="XM_004366680.1"/>
</dbReference>
<feature type="compositionally biased region" description="Basic and acidic residues" evidence="1">
    <location>
        <begin position="22"/>
        <end position="42"/>
    </location>
</feature>
<dbReference type="Proteomes" id="UP000007797">
    <property type="component" value="Unassembled WGS sequence"/>
</dbReference>
<evidence type="ECO:0000313" key="3">
    <source>
        <dbReference type="EMBL" id="EGG19104.1"/>
    </source>
</evidence>
<dbReference type="InterPro" id="IPR019446">
    <property type="entry name" value="BMT5-like"/>
</dbReference>